<dbReference type="EMBL" id="KQ459589">
    <property type="protein sequence ID" value="KPI97663.1"/>
    <property type="molecule type" value="Genomic_DNA"/>
</dbReference>
<evidence type="ECO:0000313" key="2">
    <source>
        <dbReference type="Proteomes" id="UP000053268"/>
    </source>
</evidence>
<evidence type="ECO:0000313" key="1">
    <source>
        <dbReference type="EMBL" id="KPI97663.1"/>
    </source>
</evidence>
<gene>
    <name evidence="1" type="ORF">RR46_07410</name>
</gene>
<name>A0A194PXB6_PAPXU</name>
<sequence>MLYVLVGRADISEGPRASCGAGGEKVRMHHSSLYCTGQNKTVGTLCVFEYRHFCAVTSDVGDSKCLLNLSDSSALPSSELSSVFPLRAVSTAARGVRDVRDVWEVWGAWEVRGVRSVREVWGAWGVCEVRGVRGVRGAWGARGA</sequence>
<dbReference type="Proteomes" id="UP000053268">
    <property type="component" value="Unassembled WGS sequence"/>
</dbReference>
<keyword evidence="2" id="KW-1185">Reference proteome</keyword>
<accession>A0A194PXB6</accession>
<proteinExistence type="predicted"/>
<reference evidence="1 2" key="1">
    <citation type="journal article" date="2015" name="Nat. Commun.">
        <title>Outbred genome sequencing and CRISPR/Cas9 gene editing in butterflies.</title>
        <authorList>
            <person name="Li X."/>
            <person name="Fan D."/>
            <person name="Zhang W."/>
            <person name="Liu G."/>
            <person name="Zhang L."/>
            <person name="Zhao L."/>
            <person name="Fang X."/>
            <person name="Chen L."/>
            <person name="Dong Y."/>
            <person name="Chen Y."/>
            <person name="Ding Y."/>
            <person name="Zhao R."/>
            <person name="Feng M."/>
            <person name="Zhu Y."/>
            <person name="Feng Y."/>
            <person name="Jiang X."/>
            <person name="Zhu D."/>
            <person name="Xiang H."/>
            <person name="Feng X."/>
            <person name="Li S."/>
            <person name="Wang J."/>
            <person name="Zhang G."/>
            <person name="Kronforst M.R."/>
            <person name="Wang W."/>
        </authorList>
    </citation>
    <scope>NUCLEOTIDE SEQUENCE [LARGE SCALE GENOMIC DNA]</scope>
    <source>
        <strain evidence="1">Ya'a_city_454_Px</strain>
        <tissue evidence="1">Whole body</tissue>
    </source>
</reference>
<dbReference type="AlphaFoldDB" id="A0A194PXB6"/>
<protein>
    <submittedName>
        <fullName evidence="1">Uncharacterized protein</fullName>
    </submittedName>
</protein>
<organism evidence="1 2">
    <name type="scientific">Papilio xuthus</name>
    <name type="common">Asian swallowtail butterfly</name>
    <dbReference type="NCBI Taxonomy" id="66420"/>
    <lineage>
        <taxon>Eukaryota</taxon>
        <taxon>Metazoa</taxon>
        <taxon>Ecdysozoa</taxon>
        <taxon>Arthropoda</taxon>
        <taxon>Hexapoda</taxon>
        <taxon>Insecta</taxon>
        <taxon>Pterygota</taxon>
        <taxon>Neoptera</taxon>
        <taxon>Endopterygota</taxon>
        <taxon>Lepidoptera</taxon>
        <taxon>Glossata</taxon>
        <taxon>Ditrysia</taxon>
        <taxon>Papilionoidea</taxon>
        <taxon>Papilionidae</taxon>
        <taxon>Papilioninae</taxon>
        <taxon>Papilio</taxon>
    </lineage>
</organism>